<protein>
    <submittedName>
        <fullName evidence="7">Putative serine-threonine/tyrosine-protein kinase catalytic domain-containing protein</fullName>
    </submittedName>
</protein>
<reference evidence="8" key="1">
    <citation type="journal article" date="2017" name="Nature">
        <title>The sunflower genome provides insights into oil metabolism, flowering and Asterid evolution.</title>
        <authorList>
            <person name="Badouin H."/>
            <person name="Gouzy J."/>
            <person name="Grassa C.J."/>
            <person name="Murat F."/>
            <person name="Staton S.E."/>
            <person name="Cottret L."/>
            <person name="Lelandais-Briere C."/>
            <person name="Owens G.L."/>
            <person name="Carrere S."/>
            <person name="Mayjonade B."/>
            <person name="Legrand L."/>
            <person name="Gill N."/>
            <person name="Kane N.C."/>
            <person name="Bowers J.E."/>
            <person name="Hubner S."/>
            <person name="Bellec A."/>
            <person name="Berard A."/>
            <person name="Berges H."/>
            <person name="Blanchet N."/>
            <person name="Boniface M.C."/>
            <person name="Brunel D."/>
            <person name="Catrice O."/>
            <person name="Chaidir N."/>
            <person name="Claudel C."/>
            <person name="Donnadieu C."/>
            <person name="Faraut T."/>
            <person name="Fievet G."/>
            <person name="Helmstetter N."/>
            <person name="King M."/>
            <person name="Knapp S.J."/>
            <person name="Lai Z."/>
            <person name="Le Paslier M.C."/>
            <person name="Lippi Y."/>
            <person name="Lorenzon L."/>
            <person name="Mandel J.R."/>
            <person name="Marage G."/>
            <person name="Marchand G."/>
            <person name="Marquand E."/>
            <person name="Bret-Mestries E."/>
            <person name="Morien E."/>
            <person name="Nambeesan S."/>
            <person name="Nguyen T."/>
            <person name="Pegot-Espagnet P."/>
            <person name="Pouilly N."/>
            <person name="Raftis F."/>
            <person name="Sallet E."/>
            <person name="Schiex T."/>
            <person name="Thomas J."/>
            <person name="Vandecasteele C."/>
            <person name="Vares D."/>
            <person name="Vear F."/>
            <person name="Vautrin S."/>
            <person name="Crespi M."/>
            <person name="Mangin B."/>
            <person name="Burke J.M."/>
            <person name="Salse J."/>
            <person name="Munos S."/>
            <person name="Vincourt P."/>
            <person name="Rieseberg L.H."/>
            <person name="Langlade N.B."/>
        </authorList>
    </citation>
    <scope>NUCLEOTIDE SEQUENCE [LARGE SCALE GENOMIC DNA]</scope>
    <source>
        <strain evidence="8">cv. SF193</strain>
    </source>
</reference>
<dbReference type="FunFam" id="1.10.510.10:FF:001019">
    <property type="entry name" value="G-type lectin S-receptor-like serine/threonine-protein kinase B120"/>
    <property type="match status" value="1"/>
</dbReference>
<dbReference type="InParanoid" id="A0A251UZL8"/>
<evidence type="ECO:0000256" key="4">
    <source>
        <dbReference type="ARBA" id="ARBA00022777"/>
    </source>
</evidence>
<dbReference type="GO" id="GO:0005524">
    <property type="term" value="F:ATP binding"/>
    <property type="evidence" value="ECO:0007669"/>
    <property type="project" value="UniProtKB-KW"/>
</dbReference>
<keyword evidence="1" id="KW-0723">Serine/threonine-protein kinase</keyword>
<dbReference type="PROSITE" id="PS50011">
    <property type="entry name" value="PROTEIN_KINASE_DOM"/>
    <property type="match status" value="1"/>
</dbReference>
<keyword evidence="3" id="KW-0547">Nucleotide-binding</keyword>
<dbReference type="InterPro" id="IPR008271">
    <property type="entry name" value="Ser/Thr_kinase_AS"/>
</dbReference>
<dbReference type="PANTHER" id="PTHR27002:SF851">
    <property type="entry name" value="G-TYPE LECTIN S-RECEPTOR-LIKE SERINE_THREONINE-PROTEIN KINASE SD1-1"/>
    <property type="match status" value="1"/>
</dbReference>
<dbReference type="InterPro" id="IPR000719">
    <property type="entry name" value="Prot_kinase_dom"/>
</dbReference>
<name>A0A251UZL8_HELAN</name>
<dbReference type="PROSITE" id="PS00108">
    <property type="entry name" value="PROTEIN_KINASE_ST"/>
    <property type="match status" value="1"/>
</dbReference>
<evidence type="ECO:0000313" key="8">
    <source>
        <dbReference type="Proteomes" id="UP000215914"/>
    </source>
</evidence>
<dbReference type="Proteomes" id="UP000215914">
    <property type="component" value="Chromosome 4"/>
</dbReference>
<dbReference type="InterPro" id="IPR011009">
    <property type="entry name" value="Kinase-like_dom_sf"/>
</dbReference>
<feature type="domain" description="Protein kinase" evidence="6">
    <location>
        <begin position="33"/>
        <end position="230"/>
    </location>
</feature>
<keyword evidence="4 7" id="KW-0418">Kinase</keyword>
<evidence type="ECO:0000313" key="7">
    <source>
        <dbReference type="EMBL" id="OTG27801.1"/>
    </source>
</evidence>
<dbReference type="PANTHER" id="PTHR27002">
    <property type="entry name" value="RECEPTOR-LIKE SERINE/THREONINE-PROTEIN KINASE SD1-8"/>
    <property type="match status" value="1"/>
</dbReference>
<organism evidence="7 8">
    <name type="scientific">Helianthus annuus</name>
    <name type="common">Common sunflower</name>
    <dbReference type="NCBI Taxonomy" id="4232"/>
    <lineage>
        <taxon>Eukaryota</taxon>
        <taxon>Viridiplantae</taxon>
        <taxon>Streptophyta</taxon>
        <taxon>Embryophyta</taxon>
        <taxon>Tracheophyta</taxon>
        <taxon>Spermatophyta</taxon>
        <taxon>Magnoliopsida</taxon>
        <taxon>eudicotyledons</taxon>
        <taxon>Gunneridae</taxon>
        <taxon>Pentapetalae</taxon>
        <taxon>asterids</taxon>
        <taxon>campanulids</taxon>
        <taxon>Asterales</taxon>
        <taxon>Asteraceae</taxon>
        <taxon>Asteroideae</taxon>
        <taxon>Heliantheae alliance</taxon>
        <taxon>Heliantheae</taxon>
        <taxon>Helianthus</taxon>
    </lineage>
</organism>
<dbReference type="Gene3D" id="3.30.200.20">
    <property type="entry name" value="Phosphorylase Kinase, domain 1"/>
    <property type="match status" value="1"/>
</dbReference>
<evidence type="ECO:0000256" key="5">
    <source>
        <dbReference type="ARBA" id="ARBA00022840"/>
    </source>
</evidence>
<dbReference type="Gene3D" id="1.10.510.10">
    <property type="entry name" value="Transferase(Phosphotransferase) domain 1"/>
    <property type="match status" value="1"/>
</dbReference>
<dbReference type="EMBL" id="CM007893">
    <property type="protein sequence ID" value="OTG27801.1"/>
    <property type="molecule type" value="Genomic_DNA"/>
</dbReference>
<dbReference type="GO" id="GO:0007165">
    <property type="term" value="P:signal transduction"/>
    <property type="evidence" value="ECO:0000318"/>
    <property type="project" value="GO_Central"/>
</dbReference>
<dbReference type="SMART" id="SM00220">
    <property type="entry name" value="S_TKc"/>
    <property type="match status" value="1"/>
</dbReference>
<evidence type="ECO:0000256" key="1">
    <source>
        <dbReference type="ARBA" id="ARBA00022527"/>
    </source>
</evidence>
<dbReference type="SUPFAM" id="SSF56112">
    <property type="entry name" value="Protein kinase-like (PK-like)"/>
    <property type="match status" value="1"/>
</dbReference>
<dbReference type="Pfam" id="PF00069">
    <property type="entry name" value="Pkinase"/>
    <property type="match status" value="1"/>
</dbReference>
<dbReference type="GO" id="GO:0006955">
    <property type="term" value="P:immune response"/>
    <property type="evidence" value="ECO:0000318"/>
    <property type="project" value="GO_Central"/>
</dbReference>
<dbReference type="GO" id="GO:0004674">
    <property type="term" value="F:protein serine/threonine kinase activity"/>
    <property type="evidence" value="ECO:0000318"/>
    <property type="project" value="GO_Central"/>
</dbReference>
<evidence type="ECO:0000259" key="6">
    <source>
        <dbReference type="PROSITE" id="PS50011"/>
    </source>
</evidence>
<dbReference type="AlphaFoldDB" id="A0A251UZL8"/>
<keyword evidence="5" id="KW-0067">ATP-binding</keyword>
<keyword evidence="8" id="KW-1185">Reference proteome</keyword>
<evidence type="ECO:0000256" key="2">
    <source>
        <dbReference type="ARBA" id="ARBA00022679"/>
    </source>
</evidence>
<keyword evidence="2" id="KW-0808">Transferase</keyword>
<sequence>MVRVNNFGNDKKKEDWELPLFDFNTIANATNNFSDDCKLGEGGFGPVHKKYTIPRSFHFMGTEFVVCKSTNIHLSKNIYFLGILEDGKEISVKRHSRKSKQGLDEFQNEVKCIAKLQHRNLVKILGCCVDEDERMLIYEYMPNKSLNSFIFDEGKRKLIDWSKRYTIIIGIGRGLLCLHQDSRLRIIHRDLKASNILLDKDMNPRISDFGWTRSLDGNDTKANTRRVMGT</sequence>
<dbReference type="OMA" id="DIRLWHG"/>
<accession>A0A251UZL8</accession>
<dbReference type="GO" id="GO:0005886">
    <property type="term" value="C:plasma membrane"/>
    <property type="evidence" value="ECO:0000318"/>
    <property type="project" value="GO_Central"/>
</dbReference>
<dbReference type="FunFam" id="3.30.200.20:FF:000924">
    <property type="entry name" value="Uncharacterized protein"/>
    <property type="match status" value="1"/>
</dbReference>
<gene>
    <name evidence="7" type="ORF">HannXRQ_Chr04g0104011</name>
</gene>
<proteinExistence type="predicted"/>
<evidence type="ECO:0000256" key="3">
    <source>
        <dbReference type="ARBA" id="ARBA00022741"/>
    </source>
</evidence>